<dbReference type="HOGENOM" id="CLU_030130_1_2_6"/>
<dbReference type="GeneID" id="67183672"/>
<dbReference type="PANTHER" id="PTHR23088:SF27">
    <property type="entry name" value="DEAMINATED GLUTATHIONE AMIDASE"/>
    <property type="match status" value="1"/>
</dbReference>
<dbReference type="RefSeq" id="WP_013346962.1">
    <property type="nucleotide sequence ID" value="NC_014541.1"/>
</dbReference>
<feature type="domain" description="CN hydrolase" evidence="3">
    <location>
        <begin position="1"/>
        <end position="255"/>
    </location>
</feature>
<dbReference type="PANTHER" id="PTHR23088">
    <property type="entry name" value="NITRILASE-RELATED"/>
    <property type="match status" value="1"/>
</dbReference>
<dbReference type="GO" id="GO:0016811">
    <property type="term" value="F:hydrolase activity, acting on carbon-nitrogen (but not peptide) bonds, in linear amides"/>
    <property type="evidence" value="ECO:0007669"/>
    <property type="project" value="InterPro"/>
</dbReference>
<sequence length="274" mass="30114">MWCHLLQMTSQPQPSQNLTRLRHWLSQLPTRSEPSLLVLPECALCFGSEGGWASLAEPDLKLVPDADAPMQRELAALAQQHGLYLVAGTLPIQAEDGRAYAASLVYGPDGQRLGRYDKIHLFDVDVEDDTGRYRESTHTHPGAGITVVDTPLGRLGIAVCYDVRFPELFRALADAGAELVALPAAFTEPTGEAHWEVLLRARAIENQCYLLAAGQQGQHANGRRTWGHSMVVDPWGRVVAQLAQGEGLVSARIDPAEMAQIRQRLPALKHRRLP</sequence>
<accession>E1SME7</accession>
<reference evidence="4 5" key="1">
    <citation type="journal article" date="2010" name="Stand. Genomic Sci.">
        <title>Complete genome sequence of Ferrimonas balearica type strain (PAT).</title>
        <authorList>
            <person name="Nolan M."/>
            <person name="Sikorski J."/>
            <person name="Davenport K."/>
            <person name="Lucas S."/>
            <person name="Glavina Del Rio T."/>
            <person name="Tice H."/>
            <person name="Cheng J."/>
            <person name="Goodwin L."/>
            <person name="Pitluck S."/>
            <person name="Liolios K."/>
            <person name="Ivanova N."/>
            <person name="Mavromatis K."/>
            <person name="Ovchinnikova G."/>
            <person name="Pati A."/>
            <person name="Chen A."/>
            <person name="Palaniappan K."/>
            <person name="Land M."/>
            <person name="Hauser L."/>
            <person name="Chang Y."/>
            <person name="Jeffries C."/>
            <person name="Tapia R."/>
            <person name="Brettin T."/>
            <person name="Detter J."/>
            <person name="Han C."/>
            <person name="Yasawong M."/>
            <person name="Rohde M."/>
            <person name="Tindall B."/>
            <person name="Goker M."/>
            <person name="Woyke T."/>
            <person name="Bristow J."/>
            <person name="Eisen J."/>
            <person name="Markowitz V."/>
            <person name="Hugenholtz P."/>
            <person name="Kyrpides N."/>
            <person name="Klenk H."/>
            <person name="Lapidus A."/>
        </authorList>
    </citation>
    <scope>NUCLEOTIDE SEQUENCE [LARGE SCALE GENOMIC DNA]</scope>
    <source>
        <strain evidence="5">DSM 9799 / CCM 4581 / KCTC 23876 / PAT</strain>
    </source>
</reference>
<dbReference type="KEGG" id="fbl:Fbal_3458"/>
<comment type="similarity">
    <text evidence="1">Belongs to the carbon-nitrogen hydrolase superfamily. NIT1/NIT2 family.</text>
</comment>
<dbReference type="Proteomes" id="UP000006683">
    <property type="component" value="Chromosome"/>
</dbReference>
<evidence type="ECO:0000313" key="5">
    <source>
        <dbReference type="Proteomes" id="UP000006683"/>
    </source>
</evidence>
<dbReference type="Pfam" id="PF00795">
    <property type="entry name" value="CN_hydrolase"/>
    <property type="match status" value="1"/>
</dbReference>
<dbReference type="InterPro" id="IPR045254">
    <property type="entry name" value="Nit1/2_C-N_Hydrolase"/>
</dbReference>
<keyword evidence="5" id="KW-1185">Reference proteome</keyword>
<dbReference type="InterPro" id="IPR003010">
    <property type="entry name" value="C-N_Hydrolase"/>
</dbReference>
<keyword evidence="4" id="KW-0012">Acyltransferase</keyword>
<dbReference type="InterPro" id="IPR001110">
    <property type="entry name" value="UPF0012_CS"/>
</dbReference>
<dbReference type="GO" id="GO:0016746">
    <property type="term" value="F:acyltransferase activity"/>
    <property type="evidence" value="ECO:0007669"/>
    <property type="project" value="UniProtKB-KW"/>
</dbReference>
<evidence type="ECO:0000259" key="3">
    <source>
        <dbReference type="PROSITE" id="PS50263"/>
    </source>
</evidence>
<protein>
    <submittedName>
        <fullName evidence="4">Nitrilase/cyanide hydratase and apolipoprotein N-acyltransferase</fullName>
    </submittedName>
</protein>
<evidence type="ECO:0000256" key="1">
    <source>
        <dbReference type="ARBA" id="ARBA00010613"/>
    </source>
</evidence>
<keyword evidence="2" id="KW-0378">Hydrolase</keyword>
<dbReference type="SUPFAM" id="SSF56317">
    <property type="entry name" value="Carbon-nitrogen hydrolase"/>
    <property type="match status" value="1"/>
</dbReference>
<dbReference type="STRING" id="550540.Fbal_3458"/>
<dbReference type="OrthoDB" id="9811121at2"/>
<dbReference type="PROSITE" id="PS50263">
    <property type="entry name" value="CN_HYDROLASE"/>
    <property type="match status" value="1"/>
</dbReference>
<keyword evidence="4" id="KW-0449">Lipoprotein</keyword>
<dbReference type="eggNOG" id="COG0388">
    <property type="taxonomic scope" value="Bacteria"/>
</dbReference>
<organism evidence="4 5">
    <name type="scientific">Ferrimonas balearica (strain DSM 9799 / CCM 4581 / KCTC 23876 / PAT)</name>
    <dbReference type="NCBI Taxonomy" id="550540"/>
    <lineage>
        <taxon>Bacteria</taxon>
        <taxon>Pseudomonadati</taxon>
        <taxon>Pseudomonadota</taxon>
        <taxon>Gammaproteobacteria</taxon>
        <taxon>Alteromonadales</taxon>
        <taxon>Ferrimonadaceae</taxon>
        <taxon>Ferrimonas</taxon>
    </lineage>
</organism>
<evidence type="ECO:0000313" key="4">
    <source>
        <dbReference type="EMBL" id="ADN77656.1"/>
    </source>
</evidence>
<name>E1SME7_FERBD</name>
<dbReference type="Gene3D" id="3.60.110.10">
    <property type="entry name" value="Carbon-nitrogen hydrolase"/>
    <property type="match status" value="1"/>
</dbReference>
<keyword evidence="4" id="KW-0808">Transferase</keyword>
<dbReference type="PROSITE" id="PS01227">
    <property type="entry name" value="UPF0012"/>
    <property type="match status" value="1"/>
</dbReference>
<evidence type="ECO:0000256" key="2">
    <source>
        <dbReference type="ARBA" id="ARBA00022801"/>
    </source>
</evidence>
<dbReference type="InterPro" id="IPR036526">
    <property type="entry name" value="C-N_Hydrolase_sf"/>
</dbReference>
<dbReference type="AlphaFoldDB" id="E1SME7"/>
<dbReference type="EMBL" id="CP002209">
    <property type="protein sequence ID" value="ADN77656.1"/>
    <property type="molecule type" value="Genomic_DNA"/>
</dbReference>
<gene>
    <name evidence="4" type="ordered locus">Fbal_3458</name>
</gene>
<proteinExistence type="inferred from homology"/>
<dbReference type="CDD" id="cd07572">
    <property type="entry name" value="nit"/>
    <property type="match status" value="1"/>
</dbReference>